<dbReference type="EMBL" id="CP155573">
    <property type="protein sequence ID" value="XFO65189.1"/>
    <property type="molecule type" value="Genomic_DNA"/>
</dbReference>
<dbReference type="InterPro" id="IPR000160">
    <property type="entry name" value="GGDEF_dom"/>
</dbReference>
<keyword evidence="1" id="KW-1133">Transmembrane helix</keyword>
<evidence type="ECO:0000313" key="3">
    <source>
        <dbReference type="EMBL" id="XFO65189.1"/>
    </source>
</evidence>
<dbReference type="Gene3D" id="3.30.70.270">
    <property type="match status" value="1"/>
</dbReference>
<proteinExistence type="predicted"/>
<name>A0ABZ3IID4_9FIRM</name>
<feature type="transmembrane region" description="Helical" evidence="1">
    <location>
        <begin position="195"/>
        <end position="216"/>
    </location>
</feature>
<keyword evidence="1" id="KW-0472">Membrane</keyword>
<dbReference type="Pfam" id="PF17159">
    <property type="entry name" value="MASE3"/>
    <property type="match status" value="1"/>
</dbReference>
<protein>
    <recommendedName>
        <fullName evidence="2">GGDEF domain-containing protein</fullName>
    </recommendedName>
</protein>
<dbReference type="NCBIfam" id="TIGR00254">
    <property type="entry name" value="GGDEF"/>
    <property type="match status" value="1"/>
</dbReference>
<dbReference type="Pfam" id="PF00990">
    <property type="entry name" value="GGDEF"/>
    <property type="match status" value="1"/>
</dbReference>
<dbReference type="RefSeq" id="WP_094605553.1">
    <property type="nucleotide sequence ID" value="NZ_CP155573.1"/>
</dbReference>
<feature type="transmembrane region" description="Helical" evidence="1">
    <location>
        <begin position="128"/>
        <end position="151"/>
    </location>
</feature>
<dbReference type="PANTHER" id="PTHR45138:SF9">
    <property type="entry name" value="DIGUANYLATE CYCLASE DGCM-RELATED"/>
    <property type="match status" value="1"/>
</dbReference>
<dbReference type="InterPro" id="IPR033425">
    <property type="entry name" value="MASE3"/>
</dbReference>
<gene>
    <name evidence="3" type="ORF">SPSIL_012980</name>
</gene>
<evidence type="ECO:0000256" key="1">
    <source>
        <dbReference type="SAM" id="Phobius"/>
    </source>
</evidence>
<feature type="transmembrane region" description="Helical" evidence="1">
    <location>
        <begin position="166"/>
        <end position="183"/>
    </location>
</feature>
<sequence length="430" mass="50550">MRNQLFKAVSIIFIIVTLIMLYFSSLYNYLLFHTIAEIFSICIAFTVFLISWNSMRYIENNYLKLIGIAYFFIAFIDLFHTMSYKGMQIFKDYDYYANQLWIAARYFESIILLISFIFVKSKMKVNPYALFAICTVITTLILSSIFVWKIFPECFVDGVGLTPFKIYSEYTICLILFAAIIILKNNKSYFEGIVYRYLLLSMVCTIISELAFTIYIDNYGFSNLVGHYFKIFSFYLIYKTIIVKGIQEPYDFIFREMKQKEQELLERNDVLKAQATIDALTGLYNHRYIYERLAEEAKRYSRSNCQFVVMLLDIDYFKRINDTYGHLIGDKILKELSKILKEGTRQTDLVGRYGGEEFLVMLVDTNLNEGFKVAEKIRRVIELYEFVNKIHLTISIGIEEYNGEKISELLNKADKKLYAAKESGRNKTIK</sequence>
<dbReference type="InterPro" id="IPR050469">
    <property type="entry name" value="Diguanylate_Cyclase"/>
</dbReference>
<organism evidence="3 4">
    <name type="scientific">Sporomusa silvacetica DSM 10669</name>
    <dbReference type="NCBI Taxonomy" id="1123289"/>
    <lineage>
        <taxon>Bacteria</taxon>
        <taxon>Bacillati</taxon>
        <taxon>Bacillota</taxon>
        <taxon>Negativicutes</taxon>
        <taxon>Selenomonadales</taxon>
        <taxon>Sporomusaceae</taxon>
        <taxon>Sporomusa</taxon>
    </lineage>
</organism>
<dbReference type="Proteomes" id="UP000216752">
    <property type="component" value="Chromosome"/>
</dbReference>
<feature type="transmembrane region" description="Helical" evidence="1">
    <location>
        <begin position="100"/>
        <end position="119"/>
    </location>
</feature>
<accession>A0ABZ3IID4</accession>
<dbReference type="SUPFAM" id="SSF55073">
    <property type="entry name" value="Nucleotide cyclase"/>
    <property type="match status" value="1"/>
</dbReference>
<feature type="transmembrane region" description="Helical" evidence="1">
    <location>
        <begin position="5"/>
        <end position="23"/>
    </location>
</feature>
<dbReference type="SMART" id="SM00267">
    <property type="entry name" value="GGDEF"/>
    <property type="match status" value="1"/>
</dbReference>
<keyword evidence="1" id="KW-0812">Transmembrane</keyword>
<feature type="domain" description="GGDEF" evidence="2">
    <location>
        <begin position="305"/>
        <end position="430"/>
    </location>
</feature>
<dbReference type="InterPro" id="IPR029787">
    <property type="entry name" value="Nucleotide_cyclase"/>
</dbReference>
<keyword evidence="4" id="KW-1185">Reference proteome</keyword>
<feature type="transmembrane region" description="Helical" evidence="1">
    <location>
        <begin position="29"/>
        <end position="50"/>
    </location>
</feature>
<reference evidence="3" key="1">
    <citation type="submission" date="2024-05" db="EMBL/GenBank/DDBJ databases">
        <title>Isolation and characterization of Sporomusa carbonis sp. nov., a carboxydotrophic hydrogenogen in the genus of Sporomusa isolated from a charcoal burning pile.</title>
        <authorList>
            <person name="Boeer T."/>
            <person name="Rosenbaum F."/>
            <person name="Eysell L."/>
            <person name="Mueller V."/>
            <person name="Daniel R."/>
            <person name="Poehlein A."/>
        </authorList>
    </citation>
    <scope>NUCLEOTIDE SEQUENCE [LARGE SCALE GENOMIC DNA]</scope>
    <source>
        <strain evidence="3">DSM 10669</strain>
    </source>
</reference>
<dbReference type="InterPro" id="IPR043128">
    <property type="entry name" value="Rev_trsase/Diguanyl_cyclase"/>
</dbReference>
<evidence type="ECO:0000313" key="4">
    <source>
        <dbReference type="Proteomes" id="UP000216752"/>
    </source>
</evidence>
<feature type="transmembrane region" description="Helical" evidence="1">
    <location>
        <begin position="228"/>
        <end position="246"/>
    </location>
</feature>
<feature type="transmembrane region" description="Helical" evidence="1">
    <location>
        <begin position="62"/>
        <end position="80"/>
    </location>
</feature>
<dbReference type="CDD" id="cd01949">
    <property type="entry name" value="GGDEF"/>
    <property type="match status" value="1"/>
</dbReference>
<dbReference type="PANTHER" id="PTHR45138">
    <property type="entry name" value="REGULATORY COMPONENTS OF SENSORY TRANSDUCTION SYSTEM"/>
    <property type="match status" value="1"/>
</dbReference>
<evidence type="ECO:0000259" key="2">
    <source>
        <dbReference type="PROSITE" id="PS50887"/>
    </source>
</evidence>
<dbReference type="PROSITE" id="PS50887">
    <property type="entry name" value="GGDEF"/>
    <property type="match status" value="1"/>
</dbReference>